<dbReference type="CDD" id="cd00075">
    <property type="entry name" value="HATPase"/>
    <property type="match status" value="1"/>
</dbReference>
<dbReference type="InterPro" id="IPR036097">
    <property type="entry name" value="HisK_dim/P_sf"/>
</dbReference>
<organism evidence="16 17">
    <name type="scientific">Anaerocolumna aminovalerica</name>
    <dbReference type="NCBI Taxonomy" id="1527"/>
    <lineage>
        <taxon>Bacteria</taxon>
        <taxon>Bacillati</taxon>
        <taxon>Bacillota</taxon>
        <taxon>Clostridia</taxon>
        <taxon>Lachnospirales</taxon>
        <taxon>Lachnospiraceae</taxon>
        <taxon>Anaerocolumna</taxon>
    </lineage>
</organism>
<dbReference type="SMART" id="SM00387">
    <property type="entry name" value="HATPase_c"/>
    <property type="match status" value="1"/>
</dbReference>
<dbReference type="InterPro" id="IPR029016">
    <property type="entry name" value="GAF-like_dom_sf"/>
</dbReference>
<evidence type="ECO:0000256" key="8">
    <source>
        <dbReference type="ARBA" id="ARBA00022777"/>
    </source>
</evidence>
<evidence type="ECO:0000256" key="9">
    <source>
        <dbReference type="ARBA" id="ARBA00022840"/>
    </source>
</evidence>
<dbReference type="Proteomes" id="UP000198806">
    <property type="component" value="Unassembled WGS sequence"/>
</dbReference>
<dbReference type="PANTHER" id="PTHR45569:SF1">
    <property type="entry name" value="SENSOR PROTEIN KDPD"/>
    <property type="match status" value="1"/>
</dbReference>
<keyword evidence="6 14" id="KW-0812">Transmembrane</keyword>
<dbReference type="EMBL" id="FOWD01000004">
    <property type="protein sequence ID" value="SFN90609.1"/>
    <property type="molecule type" value="Genomic_DNA"/>
</dbReference>
<feature type="transmembrane region" description="Helical" evidence="14">
    <location>
        <begin position="441"/>
        <end position="460"/>
    </location>
</feature>
<keyword evidence="9" id="KW-0067">ATP-binding</keyword>
<comment type="catalytic activity">
    <reaction evidence="1">
        <text>ATP + protein L-histidine = ADP + protein N-phospho-L-histidine.</text>
        <dbReference type="EC" id="2.7.13.3"/>
    </reaction>
</comment>
<reference evidence="16 17" key="1">
    <citation type="submission" date="2016-10" db="EMBL/GenBank/DDBJ databases">
        <authorList>
            <person name="de Groot N.N."/>
        </authorList>
    </citation>
    <scope>NUCLEOTIDE SEQUENCE [LARGE SCALE GENOMIC DNA]</scope>
    <source>
        <strain evidence="16 17">DSM 1283</strain>
    </source>
</reference>
<dbReference type="Gene3D" id="1.10.287.130">
    <property type="match status" value="1"/>
</dbReference>
<dbReference type="SUPFAM" id="SSF52402">
    <property type="entry name" value="Adenine nucleotide alpha hydrolases-like"/>
    <property type="match status" value="1"/>
</dbReference>
<dbReference type="SUPFAM" id="SSF47384">
    <property type="entry name" value="Homodimeric domain of signal transducing histidine kinase"/>
    <property type="match status" value="1"/>
</dbReference>
<keyword evidence="5" id="KW-0808">Transferase</keyword>
<sequence>MIRPEHDRLTQGTESDKNEKGRLKIYFGYAAGVGKTYAMLDDARELQKHGVDVVIGYIESHTRPETLQLLKELPVLPRKAEKYQNVELTEFDIDGALKRKPQLIIIDNLSHTNMPGARNKKRYQDVEELLNAGIDVVTSMSVQHLESLKDVVENITGIKVRDTVPDNIFEYADQIELVDIEPEELLFRLRTGKVFKEEQADKITQHYFTKENLRILRELAMRKAADRISHDNQKESHSSEKMSNSKLLVCISSSPTSAKSIRWASRMAESMHAPWVAVYIDKEESIFDREEQKKALQANMELAEQLGAEVVTLNGYDVAITISEYARLSGITNIVIGKSRNRKTIKNFFEMDLEDKLISLMPNIEVHIIPNSNILRYYKKPWKISFLNQSFSWRDSIITSVLLIGASGLSLFQKILNIEEHNVILIFILSVLIISRVTKGYFYGIFASIISVIMYNYIFAKPYFAFTPLRKENYITFLIMLLVALITSAVTIRAKTQAIYAVDRERRTEILYEINKKLLVTRGLENIVQLTNEYITKIFSRSAIIYTEDPDKGGAGSIMAVNEDIKYMDTDFERQVAHWVYVNQKRAGAGTDTFSQAVAFYMPVLSQGNVLGVIGLSCLNKNYLTQNNRSFLRMIASQVAMALERQRLSDEQRLILIQREKEKMRSNLLRAISHDLRTPLTSILGASSTILENSETIEKETQNKLLSNIKEESQWLIRMVENLLSVTRISEETSEVKKTPEAVEEIVAEAISRIRKRFKDSNINVQVPKELLFVPMDGILIEQVLINLIENGMKHSSENPTIDVVVKKDKDFAIFEVSDNGSGIKEENFSCLLESYVPNRKHSSDSSRGMGIGLSICMSIVKAHGGKMEFENKQGGGAVFRFTLPLDGEKNNVK</sequence>
<dbReference type="InterPro" id="IPR036890">
    <property type="entry name" value="HATPase_C_sf"/>
</dbReference>
<dbReference type="GO" id="GO:0005886">
    <property type="term" value="C:plasma membrane"/>
    <property type="evidence" value="ECO:0007669"/>
    <property type="project" value="TreeGrafter"/>
</dbReference>
<dbReference type="InterPro" id="IPR038318">
    <property type="entry name" value="KdpD_sf"/>
</dbReference>
<evidence type="ECO:0000256" key="6">
    <source>
        <dbReference type="ARBA" id="ARBA00022692"/>
    </source>
</evidence>
<dbReference type="Gene3D" id="3.30.565.10">
    <property type="entry name" value="Histidine kinase-like ATPase, C-terminal domain"/>
    <property type="match status" value="1"/>
</dbReference>
<dbReference type="CDD" id="cd01987">
    <property type="entry name" value="USP_KdpD-like"/>
    <property type="match status" value="1"/>
</dbReference>
<keyword evidence="8 16" id="KW-0418">Kinase</keyword>
<dbReference type="InterPro" id="IPR003661">
    <property type="entry name" value="HisK_dim/P_dom"/>
</dbReference>
<dbReference type="Pfam" id="PF13493">
    <property type="entry name" value="DUF4118"/>
    <property type="match status" value="1"/>
</dbReference>
<dbReference type="SUPFAM" id="SSF55874">
    <property type="entry name" value="ATPase domain of HSP90 chaperone/DNA topoisomerase II/histidine kinase"/>
    <property type="match status" value="1"/>
</dbReference>
<keyword evidence="12 14" id="KW-0472">Membrane</keyword>
<dbReference type="SMART" id="SM00388">
    <property type="entry name" value="HisKA"/>
    <property type="match status" value="1"/>
</dbReference>
<evidence type="ECO:0000256" key="14">
    <source>
        <dbReference type="SAM" id="Phobius"/>
    </source>
</evidence>
<evidence type="ECO:0000256" key="12">
    <source>
        <dbReference type="ARBA" id="ARBA00023136"/>
    </source>
</evidence>
<protein>
    <recommendedName>
        <fullName evidence="3">histidine kinase</fullName>
        <ecNumber evidence="3">2.7.13.3</ecNumber>
    </recommendedName>
</protein>
<evidence type="ECO:0000256" key="5">
    <source>
        <dbReference type="ARBA" id="ARBA00022679"/>
    </source>
</evidence>
<dbReference type="STRING" id="1527.SAMN04489757_10423"/>
<dbReference type="InterPro" id="IPR027417">
    <property type="entry name" value="P-loop_NTPase"/>
</dbReference>
<dbReference type="Pfam" id="PF02518">
    <property type="entry name" value="HATPase_c"/>
    <property type="match status" value="1"/>
</dbReference>
<dbReference type="FunFam" id="3.30.565.10:FF:000042">
    <property type="entry name" value="Two-component sensor histidine kinase KdpD"/>
    <property type="match status" value="1"/>
</dbReference>
<evidence type="ECO:0000256" key="11">
    <source>
        <dbReference type="ARBA" id="ARBA00023012"/>
    </source>
</evidence>
<dbReference type="InterPro" id="IPR025201">
    <property type="entry name" value="KdpD_TM"/>
</dbReference>
<evidence type="ECO:0000256" key="13">
    <source>
        <dbReference type="ARBA" id="ARBA00057300"/>
    </source>
</evidence>
<evidence type="ECO:0000256" key="10">
    <source>
        <dbReference type="ARBA" id="ARBA00022989"/>
    </source>
</evidence>
<comment type="subcellular location">
    <subcellularLocation>
        <location evidence="2">Membrane</location>
        <topology evidence="2">Multi-pass membrane protein</topology>
    </subcellularLocation>
</comment>
<dbReference type="InterPro" id="IPR005467">
    <property type="entry name" value="His_kinase_dom"/>
</dbReference>
<dbReference type="GO" id="GO:0042802">
    <property type="term" value="F:identical protein binding"/>
    <property type="evidence" value="ECO:0007669"/>
    <property type="project" value="UniProtKB-ARBA"/>
</dbReference>
<dbReference type="PRINTS" id="PR00344">
    <property type="entry name" value="BCTRLSENSOR"/>
</dbReference>
<keyword evidence="4" id="KW-0597">Phosphoprotein</keyword>
<proteinExistence type="predicted"/>
<dbReference type="Gene3D" id="3.40.50.620">
    <property type="entry name" value="HUPs"/>
    <property type="match status" value="1"/>
</dbReference>
<dbReference type="InterPro" id="IPR052023">
    <property type="entry name" value="Histidine_kinase_KdpD"/>
</dbReference>
<dbReference type="PROSITE" id="PS50109">
    <property type="entry name" value="HIS_KIN"/>
    <property type="match status" value="1"/>
</dbReference>
<keyword evidence="17" id="KW-1185">Reference proteome</keyword>
<dbReference type="Pfam" id="PF00512">
    <property type="entry name" value="HisKA"/>
    <property type="match status" value="1"/>
</dbReference>
<evidence type="ECO:0000313" key="16">
    <source>
        <dbReference type="EMBL" id="SFN90609.1"/>
    </source>
</evidence>
<evidence type="ECO:0000256" key="7">
    <source>
        <dbReference type="ARBA" id="ARBA00022741"/>
    </source>
</evidence>
<dbReference type="Pfam" id="PF02702">
    <property type="entry name" value="KdpD"/>
    <property type="match status" value="1"/>
</dbReference>
<dbReference type="Gene3D" id="3.30.450.40">
    <property type="match status" value="1"/>
</dbReference>
<gene>
    <name evidence="16" type="ORF">SAMN04489757_10423</name>
</gene>
<dbReference type="FunFam" id="3.40.50.300:FF:000483">
    <property type="entry name" value="Sensor histidine kinase KdpD"/>
    <property type="match status" value="1"/>
</dbReference>
<evidence type="ECO:0000256" key="2">
    <source>
        <dbReference type="ARBA" id="ARBA00004141"/>
    </source>
</evidence>
<dbReference type="InterPro" id="IPR003852">
    <property type="entry name" value="Sig_transdc_His_kinase_KdpD_N"/>
</dbReference>
<feature type="domain" description="Histidine kinase" evidence="15">
    <location>
        <begin position="671"/>
        <end position="888"/>
    </location>
</feature>
<dbReference type="Gene3D" id="3.40.50.300">
    <property type="entry name" value="P-loop containing nucleotide triphosphate hydrolases"/>
    <property type="match status" value="1"/>
</dbReference>
<keyword evidence="10 14" id="KW-1133">Transmembrane helix</keyword>
<dbReference type="PANTHER" id="PTHR45569">
    <property type="entry name" value="SENSOR PROTEIN KDPD"/>
    <property type="match status" value="1"/>
</dbReference>
<dbReference type="InterPro" id="IPR014729">
    <property type="entry name" value="Rossmann-like_a/b/a_fold"/>
</dbReference>
<evidence type="ECO:0000259" key="15">
    <source>
        <dbReference type="PROSITE" id="PS50109"/>
    </source>
</evidence>
<dbReference type="SUPFAM" id="SSF55781">
    <property type="entry name" value="GAF domain-like"/>
    <property type="match status" value="1"/>
</dbReference>
<evidence type="ECO:0000256" key="3">
    <source>
        <dbReference type="ARBA" id="ARBA00012438"/>
    </source>
</evidence>
<evidence type="ECO:0000256" key="4">
    <source>
        <dbReference type="ARBA" id="ARBA00022553"/>
    </source>
</evidence>
<dbReference type="Gene3D" id="1.20.120.620">
    <property type="entry name" value="Backbone structure of the membrane domain of e. Coli histidine kinase receptor kdpd"/>
    <property type="match status" value="1"/>
</dbReference>
<dbReference type="GO" id="GO:0005737">
    <property type="term" value="C:cytoplasm"/>
    <property type="evidence" value="ECO:0007669"/>
    <property type="project" value="UniProtKB-ARBA"/>
</dbReference>
<dbReference type="InterPro" id="IPR004358">
    <property type="entry name" value="Sig_transdc_His_kin-like_C"/>
</dbReference>
<dbReference type="CDD" id="cd00082">
    <property type="entry name" value="HisKA"/>
    <property type="match status" value="1"/>
</dbReference>
<dbReference type="InterPro" id="IPR003594">
    <property type="entry name" value="HATPase_dom"/>
</dbReference>
<accession>A0A1I5CUE9</accession>
<dbReference type="RefSeq" id="WP_242960829.1">
    <property type="nucleotide sequence ID" value="NZ_BAABFM010000079.1"/>
</dbReference>
<name>A0A1I5CUE9_9FIRM</name>
<evidence type="ECO:0000313" key="17">
    <source>
        <dbReference type="Proteomes" id="UP000198806"/>
    </source>
</evidence>
<dbReference type="AlphaFoldDB" id="A0A1I5CUE9"/>
<dbReference type="GO" id="GO:0000155">
    <property type="term" value="F:phosphorelay sensor kinase activity"/>
    <property type="evidence" value="ECO:0007669"/>
    <property type="project" value="InterPro"/>
</dbReference>
<dbReference type="EC" id="2.7.13.3" evidence="3"/>
<feature type="transmembrane region" description="Helical" evidence="14">
    <location>
        <begin position="472"/>
        <end position="492"/>
    </location>
</feature>
<comment type="function">
    <text evidence="13">Member of the two-component regulatory system KdpD/KdpE involved in the regulation of the kdp operon. KdpD may function as a membrane-associated protein kinase that phosphorylates KdpE in response to environmental signals.</text>
</comment>
<keyword evidence="11" id="KW-0902">Two-component regulatory system</keyword>
<evidence type="ECO:0000256" key="1">
    <source>
        <dbReference type="ARBA" id="ARBA00000085"/>
    </source>
</evidence>
<dbReference type="GO" id="GO:0005524">
    <property type="term" value="F:ATP binding"/>
    <property type="evidence" value="ECO:0007669"/>
    <property type="project" value="UniProtKB-KW"/>
</dbReference>
<keyword evidence="7" id="KW-0547">Nucleotide-binding</keyword>